<comment type="caution">
    <text evidence="3">The sequence shown here is derived from an EMBL/GenBank/DDBJ whole genome shotgun (WGS) entry which is preliminary data.</text>
</comment>
<keyword evidence="2" id="KW-0472">Membrane</keyword>
<dbReference type="AlphaFoldDB" id="A0AAX6MDE0"/>
<feature type="transmembrane region" description="Helical" evidence="2">
    <location>
        <begin position="123"/>
        <end position="145"/>
    </location>
</feature>
<keyword evidence="2" id="KW-1133">Transmembrane helix</keyword>
<feature type="compositionally biased region" description="Low complexity" evidence="1">
    <location>
        <begin position="289"/>
        <end position="302"/>
    </location>
</feature>
<gene>
    <name evidence="3" type="ORF">Daesc_008811</name>
</gene>
<dbReference type="EMBL" id="JBANMG010000008">
    <property type="protein sequence ID" value="KAK6950483.1"/>
    <property type="molecule type" value="Genomic_DNA"/>
</dbReference>
<feature type="compositionally biased region" description="Polar residues" evidence="1">
    <location>
        <begin position="204"/>
        <end position="215"/>
    </location>
</feature>
<organism evidence="3 4">
    <name type="scientific">Daldinia eschscholtzii</name>
    <dbReference type="NCBI Taxonomy" id="292717"/>
    <lineage>
        <taxon>Eukaryota</taxon>
        <taxon>Fungi</taxon>
        <taxon>Dikarya</taxon>
        <taxon>Ascomycota</taxon>
        <taxon>Pezizomycotina</taxon>
        <taxon>Sordariomycetes</taxon>
        <taxon>Xylariomycetidae</taxon>
        <taxon>Xylariales</taxon>
        <taxon>Hypoxylaceae</taxon>
        <taxon>Daldinia</taxon>
    </lineage>
</organism>
<evidence type="ECO:0000256" key="1">
    <source>
        <dbReference type="SAM" id="MobiDB-lite"/>
    </source>
</evidence>
<keyword evidence="4" id="KW-1185">Reference proteome</keyword>
<evidence type="ECO:0000313" key="3">
    <source>
        <dbReference type="EMBL" id="KAK6950483.1"/>
    </source>
</evidence>
<feature type="region of interest" description="Disordered" evidence="1">
    <location>
        <begin position="158"/>
        <end position="335"/>
    </location>
</feature>
<name>A0AAX6MDE0_9PEZI</name>
<reference evidence="3 4" key="1">
    <citation type="journal article" date="2024" name="Front Chem Biol">
        <title>Unveiling the potential of Daldinia eschscholtzii MFLUCC 19-0629 through bioactivity and bioinformatics studies for enhanced sustainable agriculture production.</title>
        <authorList>
            <person name="Brooks S."/>
            <person name="Weaver J.A."/>
            <person name="Klomchit A."/>
            <person name="Alharthi S.A."/>
            <person name="Onlamun T."/>
            <person name="Nurani R."/>
            <person name="Vong T.K."/>
            <person name="Alberti F."/>
            <person name="Greco C."/>
        </authorList>
    </citation>
    <scope>NUCLEOTIDE SEQUENCE [LARGE SCALE GENOMIC DNA]</scope>
    <source>
        <strain evidence="3">MFLUCC 19-0629</strain>
    </source>
</reference>
<feature type="compositionally biased region" description="Polar residues" evidence="1">
    <location>
        <begin position="261"/>
        <end position="272"/>
    </location>
</feature>
<feature type="transmembrane region" description="Helical" evidence="2">
    <location>
        <begin position="79"/>
        <end position="103"/>
    </location>
</feature>
<evidence type="ECO:0000256" key="2">
    <source>
        <dbReference type="SAM" id="Phobius"/>
    </source>
</evidence>
<protein>
    <submittedName>
        <fullName evidence="3">Uncharacterized protein</fullName>
    </submittedName>
</protein>
<feature type="compositionally biased region" description="Low complexity" evidence="1">
    <location>
        <begin position="225"/>
        <end position="239"/>
    </location>
</feature>
<keyword evidence="2" id="KW-0812">Transmembrane</keyword>
<sequence length="465" mass="49917">MARSRVIGASLGAVALLATASILALEVILAQGLWESTSPARIAAVVASAFEIIILLLLIILFAKCVGTGIEFGIRKSNGVWFALGLMSSILASAASVVTLVMMGGSKGFPETILQTPLTNWRVGTSVALVGAFVGQLAFIVVYFVTNRLPDSEQALSLHTNEDSSRQLPRHSNGACYESNDNWKTHVHGLSNPPGSSGGRSMAETMSSIRTSVSQAVRPIGASTRLLSASSRPGRRAASIDSNGYRERTSVTVSEDGFDSWDTSSVDTQNRQLIVETSPPIRSGRFLETIPASPTTSRSPSPGNALDFEPPNPNRNRRSRSYSPLPKPHHERNMTPQSISGELHIHPLFRSDSPVPPPAATPGTVVVAAPNAGQTISEKSLSRMRSSSLIVGPSALSRQGSYDSFRKTPSPDTDRPRVEDLAVERKMTPPIPDWILNAGSTASLSDFRTKRQRERETSEETSSIH</sequence>
<evidence type="ECO:0000313" key="4">
    <source>
        <dbReference type="Proteomes" id="UP001369815"/>
    </source>
</evidence>
<feature type="transmembrane region" description="Helical" evidence="2">
    <location>
        <begin position="40"/>
        <end position="67"/>
    </location>
</feature>
<dbReference type="Proteomes" id="UP001369815">
    <property type="component" value="Unassembled WGS sequence"/>
</dbReference>
<feature type="region of interest" description="Disordered" evidence="1">
    <location>
        <begin position="431"/>
        <end position="465"/>
    </location>
</feature>
<feature type="compositionally biased region" description="Basic and acidic residues" evidence="1">
    <location>
        <begin position="447"/>
        <end position="458"/>
    </location>
</feature>
<proteinExistence type="predicted"/>
<feature type="region of interest" description="Disordered" evidence="1">
    <location>
        <begin position="394"/>
        <end position="417"/>
    </location>
</feature>
<accession>A0AAX6MDE0</accession>